<name>A0A7J7J6Z9_BUGNE</name>
<evidence type="ECO:0000313" key="2">
    <source>
        <dbReference type="Proteomes" id="UP000593567"/>
    </source>
</evidence>
<dbReference type="PANTHER" id="PTHR37352:SF1">
    <property type="entry name" value="TESTIS-SPECIFIC GENE 13 PROTEIN"/>
    <property type="match status" value="1"/>
</dbReference>
<dbReference type="PANTHER" id="PTHR37352">
    <property type="entry name" value="TESTIS-SPECIFIC GENE 13 PROTEIN"/>
    <property type="match status" value="1"/>
</dbReference>
<reference evidence="1" key="1">
    <citation type="submission" date="2020-06" db="EMBL/GenBank/DDBJ databases">
        <title>Draft genome of Bugula neritina, a colonial animal packing powerful symbionts and potential medicines.</title>
        <authorList>
            <person name="Rayko M."/>
        </authorList>
    </citation>
    <scope>NUCLEOTIDE SEQUENCE [LARGE SCALE GENOMIC DNA]</scope>
    <source>
        <strain evidence="1">Kwan_BN1</strain>
    </source>
</reference>
<dbReference type="AlphaFoldDB" id="A0A7J7J6Z9"/>
<protein>
    <submittedName>
        <fullName evidence="1">GIT2</fullName>
    </submittedName>
</protein>
<dbReference type="EMBL" id="VXIV02002934">
    <property type="protein sequence ID" value="KAF6021932.1"/>
    <property type="molecule type" value="Genomic_DNA"/>
</dbReference>
<comment type="caution">
    <text evidence="1">The sequence shown here is derived from an EMBL/GenBank/DDBJ whole genome shotgun (WGS) entry which is preliminary data.</text>
</comment>
<proteinExistence type="predicted"/>
<gene>
    <name evidence="1" type="ORF">EB796_019760</name>
</gene>
<keyword evidence="2" id="KW-1185">Reference proteome</keyword>
<organism evidence="1 2">
    <name type="scientific">Bugula neritina</name>
    <name type="common">Brown bryozoan</name>
    <name type="synonym">Sertularia neritina</name>
    <dbReference type="NCBI Taxonomy" id="10212"/>
    <lineage>
        <taxon>Eukaryota</taxon>
        <taxon>Metazoa</taxon>
        <taxon>Spiralia</taxon>
        <taxon>Lophotrochozoa</taxon>
        <taxon>Bryozoa</taxon>
        <taxon>Gymnolaemata</taxon>
        <taxon>Cheilostomatida</taxon>
        <taxon>Flustrina</taxon>
        <taxon>Buguloidea</taxon>
        <taxon>Bugulidae</taxon>
        <taxon>Bugula</taxon>
    </lineage>
</organism>
<evidence type="ECO:0000313" key="1">
    <source>
        <dbReference type="EMBL" id="KAF6021932.1"/>
    </source>
</evidence>
<sequence>MKSFGPVRMPPQCHYLTVLASYLSRYPTMDSTERPAMCHVSTQEVIEEAEDEGTPIAPAPCTSDGDLEGIEELPWHHAQLALLYGRQVADDIVHPKMERKQVKVNLKLGPKEGHSGAAQLWSNIRNHSNRKLLREDQKIPDTLKNSYGAFVRQLVLQKGDVPVKRNFYEKEDVPDMEHLLDKKKLMQTLDIRHKIELMERSSKINQDKTDILLYNNPVPDLVNASGEEGIDRYLSDRLEDDEESIASYRKWIEEDGGFGKKIKPSESLLELMPPKATKHPGHPKVKFLTEKEAGAERGAFSNKYKVKKDAEHPVVNPQTNRVDLGMEAVELKPFRGDNVSSATGPRNSSSNMKRDLIWQPLTLNALVDYSAKKDTIGSGMFRHGSMKMYSLHNTE</sequence>
<dbReference type="Pfam" id="PF14994">
    <property type="entry name" value="TSGA13"/>
    <property type="match status" value="1"/>
</dbReference>
<accession>A0A7J7J6Z9</accession>
<dbReference type="OrthoDB" id="9946729at2759"/>
<dbReference type="InterPro" id="IPR029241">
    <property type="entry name" value="TSGA13"/>
</dbReference>
<dbReference type="Proteomes" id="UP000593567">
    <property type="component" value="Unassembled WGS sequence"/>
</dbReference>